<dbReference type="InterPro" id="IPR022123">
    <property type="entry name" value="DUF3658"/>
</dbReference>
<organism evidence="3 4">
    <name type="scientific">Desulfitobacterium dehalogenans (strain ATCC 51507 / DSM 9161 / JW/IU-DC1)</name>
    <dbReference type="NCBI Taxonomy" id="756499"/>
    <lineage>
        <taxon>Bacteria</taxon>
        <taxon>Bacillati</taxon>
        <taxon>Bacillota</taxon>
        <taxon>Clostridia</taxon>
        <taxon>Eubacteriales</taxon>
        <taxon>Desulfitobacteriaceae</taxon>
        <taxon>Desulfitobacterium</taxon>
    </lineage>
</organism>
<feature type="domain" description="DUF3658" evidence="2">
    <location>
        <begin position="129"/>
        <end position="218"/>
    </location>
</feature>
<dbReference type="AlphaFoldDB" id="I4ACH7"/>
<reference evidence="4" key="1">
    <citation type="submission" date="2012-06" db="EMBL/GenBank/DDBJ databases">
        <title>Complete sequence of Desulfitobacterium dehalogenans ATCC 51507.</title>
        <authorList>
            <person name="Lucas S."/>
            <person name="Han J."/>
            <person name="Lapidus A."/>
            <person name="Cheng J.-F."/>
            <person name="Goodwin L."/>
            <person name="Pitluck S."/>
            <person name="Peters L."/>
            <person name="Ovchinnikova G."/>
            <person name="Teshima H."/>
            <person name="Detter J.C."/>
            <person name="Han C."/>
            <person name="Tapia R."/>
            <person name="Land M."/>
            <person name="Hauser L."/>
            <person name="Kyrpides N."/>
            <person name="Ivanova N."/>
            <person name="Pagani I."/>
            <person name="Kruse T."/>
            <person name="de Vos W.M."/>
            <person name="Smidt H."/>
            <person name="Woyke T."/>
        </authorList>
    </citation>
    <scope>NUCLEOTIDE SEQUENCE [LARGE SCALE GENOMIC DNA]</scope>
    <source>
        <strain evidence="4">ATCC 51507 / DSM 9161 / JW/IU-DC1</strain>
    </source>
</reference>
<gene>
    <name evidence="3" type="ordered locus">Desde_3376</name>
</gene>
<evidence type="ECO:0000313" key="3">
    <source>
        <dbReference type="EMBL" id="AFM01662.1"/>
    </source>
</evidence>
<evidence type="ECO:0000259" key="1">
    <source>
        <dbReference type="Pfam" id="PF08874"/>
    </source>
</evidence>
<dbReference type="Proteomes" id="UP000006053">
    <property type="component" value="Chromosome"/>
</dbReference>
<dbReference type="Pfam" id="PF12395">
    <property type="entry name" value="DUF3658"/>
    <property type="match status" value="1"/>
</dbReference>
<feature type="domain" description="DUF1835" evidence="1">
    <location>
        <begin position="4"/>
        <end position="97"/>
    </location>
</feature>
<dbReference type="InterPro" id="IPR014973">
    <property type="entry name" value="DUF1835"/>
</dbReference>
<accession>I4ACH7</accession>
<dbReference type="KEGG" id="ddh:Desde_3376"/>
<name>I4ACH7_DESDJ</name>
<reference evidence="3 4" key="2">
    <citation type="journal article" date="2015" name="J. Bacteriol.">
        <title>Genomic, proteomic, and biochemical analysis of the organohalide respiratory pathway in Desulfitobacterium dehalogenans.</title>
        <authorList>
            <person name="Kruse T."/>
            <person name="van de Pas B.A."/>
            <person name="Atteia A."/>
            <person name="Krab K."/>
            <person name="Hagen W.R."/>
            <person name="Goodwin L."/>
            <person name="Chain P."/>
            <person name="Boeren S."/>
            <person name="Maphosa F."/>
            <person name="Schraa G."/>
            <person name="de Vos W.M."/>
            <person name="van der Oost J."/>
            <person name="Smidt H."/>
            <person name="Stams A.J."/>
        </authorList>
    </citation>
    <scope>NUCLEOTIDE SEQUENCE [LARGE SCALE GENOMIC DNA]</scope>
    <source>
        <strain evidence="4">ATCC 51507 / DSM 9161 / JW/IU-DC1</strain>
    </source>
</reference>
<evidence type="ECO:0008006" key="5">
    <source>
        <dbReference type="Google" id="ProtNLM"/>
    </source>
</evidence>
<dbReference type="OrthoDB" id="1654031at2"/>
<dbReference type="HOGENOM" id="CLU_074533_0_0_9"/>
<proteinExistence type="predicted"/>
<dbReference type="eggNOG" id="ENOG502Z939">
    <property type="taxonomic scope" value="Bacteria"/>
</dbReference>
<dbReference type="STRING" id="756499.Desde_3376"/>
<evidence type="ECO:0000313" key="4">
    <source>
        <dbReference type="Proteomes" id="UP000006053"/>
    </source>
</evidence>
<protein>
    <recommendedName>
        <fullName evidence="5">DUF1835 domain-containing protein</fullName>
    </recommendedName>
</protein>
<dbReference type="Pfam" id="PF08874">
    <property type="entry name" value="DUF1835"/>
    <property type="match status" value="1"/>
</dbReference>
<evidence type="ECO:0000259" key="2">
    <source>
        <dbReference type="Pfam" id="PF12395"/>
    </source>
</evidence>
<dbReference type="EMBL" id="CP003348">
    <property type="protein sequence ID" value="AFM01662.1"/>
    <property type="molecule type" value="Genomic_DNA"/>
</dbReference>
<sequence>MDIEALTLALDIGDISDMDTGVNVHQKLLDELFAEFPGVPDGIGETNKHALVRLQEVKATQEPIRMWVCASNPEELCGLYYACHLLVDALAPLSVVRVPEQIEKDNGIISYHSTRDIVPEAFGAYTACEEPISELRRRVYANTWVGLVHENAPLRAVINGSLMGLPKDFYDFALRANMPDGKFKVAQLIGKTLGQIPGVGDRWLFLRVKAMLESGELIRVSAATEDYPYSEVVKRNFAYRQ</sequence>
<keyword evidence="4" id="KW-1185">Reference proteome</keyword>